<keyword evidence="2" id="KW-1185">Reference proteome</keyword>
<name>A0AAN8N1P0_9PEZI</name>
<evidence type="ECO:0000313" key="2">
    <source>
        <dbReference type="Proteomes" id="UP001313282"/>
    </source>
</evidence>
<comment type="caution">
    <text evidence="1">The sequence shown here is derived from an EMBL/GenBank/DDBJ whole genome shotgun (WGS) entry which is preliminary data.</text>
</comment>
<organism evidence="1 2">
    <name type="scientific">Orbilia javanica</name>
    <dbReference type="NCBI Taxonomy" id="47235"/>
    <lineage>
        <taxon>Eukaryota</taxon>
        <taxon>Fungi</taxon>
        <taxon>Dikarya</taxon>
        <taxon>Ascomycota</taxon>
        <taxon>Pezizomycotina</taxon>
        <taxon>Orbiliomycetes</taxon>
        <taxon>Orbiliales</taxon>
        <taxon>Orbiliaceae</taxon>
        <taxon>Orbilia</taxon>
    </lineage>
</organism>
<dbReference type="AlphaFoldDB" id="A0AAN8N1P0"/>
<protein>
    <submittedName>
        <fullName evidence="1">Uncharacterized protein</fullName>
    </submittedName>
</protein>
<accession>A0AAN8N1P0</accession>
<proteinExistence type="predicted"/>
<sequence length="95" mass="11159">MCQTHTHHTCNHTTTTRLALSVCKLKRCKRIVSTIILQELCPECSYLENEAYAVIAVRALEYWKECGGDMKGYRKFARALMLRPVWRFEGQEYEE</sequence>
<reference evidence="1 2" key="1">
    <citation type="submission" date="2019-10" db="EMBL/GenBank/DDBJ databases">
        <authorList>
            <person name="Palmer J.M."/>
        </authorList>
    </citation>
    <scope>NUCLEOTIDE SEQUENCE [LARGE SCALE GENOMIC DNA]</scope>
    <source>
        <strain evidence="1 2">TWF718</strain>
    </source>
</reference>
<gene>
    <name evidence="1" type="ORF">TWF718_006758</name>
</gene>
<dbReference type="Proteomes" id="UP001313282">
    <property type="component" value="Unassembled WGS sequence"/>
</dbReference>
<dbReference type="EMBL" id="JAVHNR010000004">
    <property type="protein sequence ID" value="KAK6344804.1"/>
    <property type="molecule type" value="Genomic_DNA"/>
</dbReference>
<evidence type="ECO:0000313" key="1">
    <source>
        <dbReference type="EMBL" id="KAK6344804.1"/>
    </source>
</evidence>